<accession>A0A418LZP4</accession>
<keyword evidence="3" id="KW-1185">Reference proteome</keyword>
<dbReference type="SUPFAM" id="SSF53254">
    <property type="entry name" value="Phosphoglycerate mutase-like"/>
    <property type="match status" value="1"/>
</dbReference>
<reference evidence="2 3" key="1">
    <citation type="submission" date="2018-08" db="EMBL/GenBank/DDBJ databases">
        <title>Fibrisoma montanum sp. nov., isolated from Danxia mountain soil.</title>
        <authorList>
            <person name="Huang Y."/>
        </authorList>
    </citation>
    <scope>NUCLEOTIDE SEQUENCE [LARGE SCALE GENOMIC DNA]</scope>
    <source>
        <strain evidence="2 3">HYT19</strain>
    </source>
</reference>
<dbReference type="InterPro" id="IPR050275">
    <property type="entry name" value="PGM_Phosphatase"/>
</dbReference>
<dbReference type="PANTHER" id="PTHR48100">
    <property type="entry name" value="BROAD-SPECIFICITY PHOSPHATASE YOR283W-RELATED"/>
    <property type="match status" value="1"/>
</dbReference>
<dbReference type="Pfam" id="PF00300">
    <property type="entry name" value="His_Phos_1"/>
    <property type="match status" value="1"/>
</dbReference>
<feature type="transmembrane region" description="Helical" evidence="1">
    <location>
        <begin position="6"/>
        <end position="30"/>
    </location>
</feature>
<dbReference type="Gene3D" id="3.40.50.1240">
    <property type="entry name" value="Phosphoglycerate mutase-like"/>
    <property type="match status" value="1"/>
</dbReference>
<dbReference type="InterPro" id="IPR029033">
    <property type="entry name" value="His_PPase_superfam"/>
</dbReference>
<keyword evidence="1" id="KW-1133">Transmembrane helix</keyword>
<dbReference type="RefSeq" id="WP_119670943.1">
    <property type="nucleotide sequence ID" value="NZ_QXED01000010.1"/>
</dbReference>
<dbReference type="PANTHER" id="PTHR48100:SF1">
    <property type="entry name" value="HISTIDINE PHOSPHATASE FAMILY PROTEIN-RELATED"/>
    <property type="match status" value="1"/>
</dbReference>
<dbReference type="PROSITE" id="PS51257">
    <property type="entry name" value="PROKAR_LIPOPROTEIN"/>
    <property type="match status" value="1"/>
</dbReference>
<dbReference type="Proteomes" id="UP000283523">
    <property type="component" value="Unassembled WGS sequence"/>
</dbReference>
<name>A0A418LZP4_9BACT</name>
<dbReference type="AlphaFoldDB" id="A0A418LZP4"/>
<evidence type="ECO:0000313" key="2">
    <source>
        <dbReference type="EMBL" id="RIV18705.1"/>
    </source>
</evidence>
<dbReference type="OrthoDB" id="3296006at2"/>
<keyword evidence="1" id="KW-0812">Transmembrane</keyword>
<keyword evidence="1" id="KW-0472">Membrane</keyword>
<comment type="caution">
    <text evidence="2">The sequence shown here is derived from an EMBL/GenBank/DDBJ whole genome shotgun (WGS) entry which is preliminary data.</text>
</comment>
<sequence>MRILSFVQYITAGLIYLMASGCATTTVYIVRHAEKVNETDSTDLTPAGHERAAALAETLRSAGIDSIFSTPYRRTRQTAEPLARQTGLPIVNYPAQSTQRIVERLQRIRGKDVLVVGHSNTILDLAKGLGTQPTLSKIESGDFDNLLVVRIKQKPFGKSVSLDQRTYGQPTAP</sequence>
<evidence type="ECO:0000313" key="3">
    <source>
        <dbReference type="Proteomes" id="UP000283523"/>
    </source>
</evidence>
<dbReference type="EMBL" id="QXED01000010">
    <property type="protein sequence ID" value="RIV18705.1"/>
    <property type="molecule type" value="Genomic_DNA"/>
</dbReference>
<dbReference type="SMART" id="SM00855">
    <property type="entry name" value="PGAM"/>
    <property type="match status" value="1"/>
</dbReference>
<gene>
    <name evidence="2" type="ORF">DYU11_27435</name>
</gene>
<dbReference type="GO" id="GO:0016791">
    <property type="term" value="F:phosphatase activity"/>
    <property type="evidence" value="ECO:0007669"/>
    <property type="project" value="TreeGrafter"/>
</dbReference>
<dbReference type="CDD" id="cd07067">
    <property type="entry name" value="HP_PGM_like"/>
    <property type="match status" value="1"/>
</dbReference>
<proteinExistence type="predicted"/>
<dbReference type="InterPro" id="IPR013078">
    <property type="entry name" value="His_Pase_superF_clade-1"/>
</dbReference>
<protein>
    <submittedName>
        <fullName evidence="2">Phosphoglycerate mutase</fullName>
    </submittedName>
</protein>
<dbReference type="GO" id="GO:0005737">
    <property type="term" value="C:cytoplasm"/>
    <property type="evidence" value="ECO:0007669"/>
    <property type="project" value="TreeGrafter"/>
</dbReference>
<organism evidence="2 3">
    <name type="scientific">Fibrisoma montanum</name>
    <dbReference type="NCBI Taxonomy" id="2305895"/>
    <lineage>
        <taxon>Bacteria</taxon>
        <taxon>Pseudomonadati</taxon>
        <taxon>Bacteroidota</taxon>
        <taxon>Cytophagia</taxon>
        <taxon>Cytophagales</taxon>
        <taxon>Spirosomataceae</taxon>
        <taxon>Fibrisoma</taxon>
    </lineage>
</organism>
<evidence type="ECO:0000256" key="1">
    <source>
        <dbReference type="SAM" id="Phobius"/>
    </source>
</evidence>